<evidence type="ECO:0000313" key="3">
    <source>
        <dbReference type="Proteomes" id="UP000256388"/>
    </source>
</evidence>
<comment type="caution">
    <text evidence="2">The sequence shown here is derived from an EMBL/GenBank/DDBJ whole genome shotgun (WGS) entry which is preliminary data.</text>
</comment>
<dbReference type="Proteomes" id="UP000256388">
    <property type="component" value="Unassembled WGS sequence"/>
</dbReference>
<accession>A0A3E0AKD5</accession>
<dbReference type="InterPro" id="IPR003731">
    <property type="entry name" value="Di-Nase_FeMo-co_biosynth"/>
</dbReference>
<dbReference type="InterPro" id="IPR036105">
    <property type="entry name" value="DiNase_FeMo-co_biosyn_sf"/>
</dbReference>
<protein>
    <submittedName>
        <fullName evidence="2">Putative Fe-Mo cluster-binding NifX family protein</fullName>
    </submittedName>
</protein>
<dbReference type="EMBL" id="QUMS01000001">
    <property type="protein sequence ID" value="REG10360.1"/>
    <property type="molecule type" value="Genomic_DNA"/>
</dbReference>
<reference evidence="2 3" key="1">
    <citation type="submission" date="2018-08" db="EMBL/GenBank/DDBJ databases">
        <title>Genomic Encyclopedia of Type Strains, Phase IV (KMG-IV): sequencing the most valuable type-strain genomes for metagenomic binning, comparative biology and taxonomic classification.</title>
        <authorList>
            <person name="Goeker M."/>
        </authorList>
    </citation>
    <scope>NUCLEOTIDE SEQUENCE [LARGE SCALE GENOMIC DNA]</scope>
    <source>
        <strain evidence="2 3">DSM 23923</strain>
    </source>
</reference>
<name>A0A3E0AKD5_9CHLR</name>
<dbReference type="PANTHER" id="PTHR42983">
    <property type="entry name" value="DINITROGENASE IRON-MOLYBDENUM COFACTOR PROTEIN-RELATED"/>
    <property type="match status" value="1"/>
</dbReference>
<dbReference type="Pfam" id="PF02579">
    <property type="entry name" value="Nitro_FeMo-Co"/>
    <property type="match status" value="1"/>
</dbReference>
<dbReference type="SUPFAM" id="SSF53146">
    <property type="entry name" value="Nitrogenase accessory factor-like"/>
    <property type="match status" value="1"/>
</dbReference>
<dbReference type="OrthoDB" id="280278at2"/>
<organism evidence="2 3">
    <name type="scientific">Pelolinea submarina</name>
    <dbReference type="NCBI Taxonomy" id="913107"/>
    <lineage>
        <taxon>Bacteria</taxon>
        <taxon>Bacillati</taxon>
        <taxon>Chloroflexota</taxon>
        <taxon>Anaerolineae</taxon>
        <taxon>Anaerolineales</taxon>
        <taxon>Anaerolineaceae</taxon>
        <taxon>Pelolinea</taxon>
    </lineage>
</organism>
<proteinExistence type="predicted"/>
<dbReference type="PANTHER" id="PTHR42983:SF1">
    <property type="entry name" value="IRON-MOLYBDENUM PROTEIN"/>
    <property type="match status" value="1"/>
</dbReference>
<dbReference type="Gene3D" id="3.30.420.130">
    <property type="entry name" value="Dinitrogenase iron-molybdenum cofactor biosynthesis domain"/>
    <property type="match status" value="1"/>
</dbReference>
<evidence type="ECO:0000259" key="1">
    <source>
        <dbReference type="Pfam" id="PF02579"/>
    </source>
</evidence>
<feature type="domain" description="Dinitrogenase iron-molybdenum cofactor biosynthesis" evidence="1">
    <location>
        <begin position="14"/>
        <end position="105"/>
    </location>
</feature>
<keyword evidence="3" id="KW-1185">Reference proteome</keyword>
<dbReference type="RefSeq" id="WP_116223546.1">
    <property type="nucleotide sequence ID" value="NZ_AP018437.1"/>
</dbReference>
<gene>
    <name evidence="2" type="ORF">DFR64_0215</name>
</gene>
<evidence type="ECO:0000313" key="2">
    <source>
        <dbReference type="EMBL" id="REG10360.1"/>
    </source>
</evidence>
<sequence length="119" mass="12998">MQLAISLLEDKGMDSPVSSTFGSSPYFMFVDADNGFFKIRPNLVKTGAGDTDTDAKTAQMIARNNVDAVISDKFGQKAYEVLNKAGIWIYIFFDSLVEEALKAFRRGQLAAYEPAGTGI</sequence>
<dbReference type="AlphaFoldDB" id="A0A3E0AKD5"/>